<feature type="transmembrane region" description="Helical" evidence="7">
    <location>
        <begin position="343"/>
        <end position="361"/>
    </location>
</feature>
<evidence type="ECO:0000256" key="5">
    <source>
        <dbReference type="ARBA" id="ARBA00022989"/>
    </source>
</evidence>
<proteinExistence type="inferred from homology"/>
<dbReference type="OrthoDB" id="7051771at2"/>
<gene>
    <name evidence="9" type="ORF">SAMN04489726_4952</name>
</gene>
<feature type="transmembrane region" description="Helical" evidence="7">
    <location>
        <begin position="486"/>
        <end position="508"/>
    </location>
</feature>
<feature type="transmembrane region" description="Helical" evidence="7">
    <location>
        <begin position="513"/>
        <end position="531"/>
    </location>
</feature>
<dbReference type="eggNOG" id="COG2409">
    <property type="taxonomic scope" value="Bacteria"/>
</dbReference>
<comment type="subcellular location">
    <subcellularLocation>
        <location evidence="1">Cell membrane</location>
        <topology evidence="1">Multi-pass membrane protein</topology>
    </subcellularLocation>
</comment>
<dbReference type="AlphaFoldDB" id="A0A1G9YP26"/>
<dbReference type="SUPFAM" id="SSF82866">
    <property type="entry name" value="Multidrug efflux transporter AcrB transmembrane domain"/>
    <property type="match status" value="2"/>
</dbReference>
<dbReference type="Proteomes" id="UP000183376">
    <property type="component" value="Chromosome I"/>
</dbReference>
<evidence type="ECO:0000256" key="3">
    <source>
        <dbReference type="ARBA" id="ARBA00022475"/>
    </source>
</evidence>
<evidence type="ECO:0000256" key="4">
    <source>
        <dbReference type="ARBA" id="ARBA00022692"/>
    </source>
</evidence>
<keyword evidence="10" id="KW-1185">Reference proteome</keyword>
<dbReference type="PANTHER" id="PTHR33406">
    <property type="entry name" value="MEMBRANE PROTEIN MJ1562-RELATED"/>
    <property type="match status" value="1"/>
</dbReference>
<evidence type="ECO:0000256" key="1">
    <source>
        <dbReference type="ARBA" id="ARBA00004651"/>
    </source>
</evidence>
<comment type="similarity">
    <text evidence="2">Belongs to the resistance-nodulation-cell division (RND) (TC 2.A.6) family. MmpL subfamily.</text>
</comment>
<protein>
    <submittedName>
        <fullName evidence="9">Putative drug exporter of the RND superfamily</fullName>
    </submittedName>
</protein>
<dbReference type="EMBL" id="LT629701">
    <property type="protein sequence ID" value="SDN10790.1"/>
    <property type="molecule type" value="Genomic_DNA"/>
</dbReference>
<keyword evidence="6 7" id="KW-0472">Membrane</keyword>
<reference evidence="9 10" key="1">
    <citation type="submission" date="2016-10" db="EMBL/GenBank/DDBJ databases">
        <authorList>
            <person name="de Groot N.N."/>
        </authorList>
    </citation>
    <scope>NUCLEOTIDE SEQUENCE [LARGE SCALE GENOMIC DNA]</scope>
    <source>
        <strain evidence="9 10">DSM 44149</strain>
    </source>
</reference>
<dbReference type="Gene3D" id="1.20.1640.10">
    <property type="entry name" value="Multidrug efflux transporter AcrB transmembrane domain"/>
    <property type="match status" value="2"/>
</dbReference>
<sequence length="677" mass="71201">MSGTRARLIVLLAVLGVGLAAWVGADVAGHLSNGGYVAASAESERAERVLRETFGVERPNMLLHVTAPADESAVVRAGSDLTRRLAALPGVVSAHSYWNTGDPRLKAPGGGSAIVALRLGGDENAAQRTARQVVHDFTGHHGPLVIAATGEAPGNAEALDQGDADLVTAELTAAPVILLVLLLVFRTPLAALLPFVVGAVSVVSTMGVLRIVAEFTAVSTFALNITTLLGFGLAIDYSLFVLVRHREDGDVRSAARTVLFSAVTVAISVSALLIFPLYFLSSLAIAAIPVVLIAGVTSVTVLPALIVLCGQWMECGDLSRFLPRSTKGPIWGRLAGLIMRRPVSWAVPVVLGLLLLAAPFGHARFGLTDERILPPESPVRTTAVAIEREFGRGAFDPLTAVLIGVPDPGPYTALAGEPGVSTVDAEKRGDVHRVSIALSVPPYSNEGERLARKLSEMHPATGEVLRTGPSVAFAHTKDVLAERIPYALALVCVAMFLLLFLFTGGVLVAVKALLFGALSLTASFGAMVFIFQDGNLAWLVGDFTATGYLDVTVPVLMFCVAFGLSMDYEVFLLARIREEYLATGDNARAVVSGLAKTGSVISSAALLIGVVLLALVTSEMSVLKLLGLGLFLAVLVDAVLVRGVLVPAFMKIAGRANWWAPPLLRRVHARLGIKENQ</sequence>
<keyword evidence="5 7" id="KW-1133">Transmembrane helix</keyword>
<keyword evidence="4 7" id="KW-0812">Transmembrane</keyword>
<feature type="transmembrane region" description="Helical" evidence="7">
    <location>
        <begin position="255"/>
        <end position="279"/>
    </location>
</feature>
<evidence type="ECO:0000256" key="7">
    <source>
        <dbReference type="SAM" id="Phobius"/>
    </source>
</evidence>
<evidence type="ECO:0000256" key="6">
    <source>
        <dbReference type="ARBA" id="ARBA00023136"/>
    </source>
</evidence>
<feature type="transmembrane region" description="Helical" evidence="7">
    <location>
        <begin position="551"/>
        <end position="574"/>
    </location>
</feature>
<feature type="transmembrane region" description="Helical" evidence="7">
    <location>
        <begin position="192"/>
        <end position="213"/>
    </location>
</feature>
<dbReference type="InterPro" id="IPR004869">
    <property type="entry name" value="MMPL_dom"/>
</dbReference>
<name>A0A1G9YP26_ALLAB</name>
<feature type="transmembrane region" description="Helical" evidence="7">
    <location>
        <begin position="594"/>
        <end position="616"/>
    </location>
</feature>
<feature type="transmembrane region" description="Helical" evidence="7">
    <location>
        <begin position="166"/>
        <end position="185"/>
    </location>
</feature>
<dbReference type="InterPro" id="IPR050545">
    <property type="entry name" value="Mycobact_MmpL"/>
</dbReference>
<feature type="domain" description="Membrane transport protein MMPL" evidence="8">
    <location>
        <begin position="459"/>
        <end position="661"/>
    </location>
</feature>
<keyword evidence="3" id="KW-1003">Cell membrane</keyword>
<organism evidence="9 10">
    <name type="scientific">Allokutzneria albata</name>
    <name type="common">Kibdelosporangium albatum</name>
    <dbReference type="NCBI Taxonomy" id="211114"/>
    <lineage>
        <taxon>Bacteria</taxon>
        <taxon>Bacillati</taxon>
        <taxon>Actinomycetota</taxon>
        <taxon>Actinomycetes</taxon>
        <taxon>Pseudonocardiales</taxon>
        <taxon>Pseudonocardiaceae</taxon>
        <taxon>Allokutzneria</taxon>
    </lineage>
</organism>
<dbReference type="RefSeq" id="WP_052406911.1">
    <property type="nucleotide sequence ID" value="NZ_JOEF01000002.1"/>
</dbReference>
<feature type="transmembrane region" description="Helical" evidence="7">
    <location>
        <begin position="622"/>
        <end position="645"/>
    </location>
</feature>
<accession>A0A1G9YP26</accession>
<dbReference type="STRING" id="211114.SAMN04489726_4952"/>
<evidence type="ECO:0000256" key="2">
    <source>
        <dbReference type="ARBA" id="ARBA00010157"/>
    </source>
</evidence>
<dbReference type="PANTHER" id="PTHR33406:SF11">
    <property type="entry name" value="MEMBRANE PROTEIN SCO6666-RELATED"/>
    <property type="match status" value="1"/>
</dbReference>
<feature type="transmembrane region" description="Helical" evidence="7">
    <location>
        <begin position="285"/>
        <end position="310"/>
    </location>
</feature>
<feature type="transmembrane region" description="Helical" evidence="7">
    <location>
        <begin position="219"/>
        <end position="243"/>
    </location>
</feature>
<feature type="domain" description="Membrane transport protein MMPL" evidence="8">
    <location>
        <begin position="40"/>
        <end position="343"/>
    </location>
</feature>
<dbReference type="Pfam" id="PF03176">
    <property type="entry name" value="MMPL"/>
    <property type="match status" value="2"/>
</dbReference>
<dbReference type="GO" id="GO:0005886">
    <property type="term" value="C:plasma membrane"/>
    <property type="evidence" value="ECO:0007669"/>
    <property type="project" value="UniProtKB-SubCell"/>
</dbReference>
<evidence type="ECO:0000313" key="10">
    <source>
        <dbReference type="Proteomes" id="UP000183376"/>
    </source>
</evidence>
<evidence type="ECO:0000259" key="8">
    <source>
        <dbReference type="Pfam" id="PF03176"/>
    </source>
</evidence>
<evidence type="ECO:0000313" key="9">
    <source>
        <dbReference type="EMBL" id="SDN10790.1"/>
    </source>
</evidence>